<evidence type="ECO:0000313" key="5">
    <source>
        <dbReference type="EMBL" id="JAC71240.1"/>
    </source>
</evidence>
<evidence type="ECO:0000256" key="1">
    <source>
        <dbReference type="ARBA" id="ARBA00022723"/>
    </source>
</evidence>
<dbReference type="PANTHER" id="PTHR11347">
    <property type="entry name" value="CYCLIC NUCLEOTIDE PHOSPHODIESTERASE"/>
    <property type="match status" value="1"/>
</dbReference>
<accession>A0A061RKS2</accession>
<dbReference type="SUPFAM" id="SSF109604">
    <property type="entry name" value="HD-domain/PDEase-like"/>
    <property type="match status" value="1"/>
</dbReference>
<keyword evidence="1 3" id="KW-0479">Metal-binding</keyword>
<dbReference type="AlphaFoldDB" id="A0A061RKS2"/>
<proteinExistence type="predicted"/>
<evidence type="ECO:0000259" key="4">
    <source>
        <dbReference type="PROSITE" id="PS51845"/>
    </source>
</evidence>
<sequence>MWTEVANQHNDKHVLENHSLSKGMSLLRLPQYNFIEKWRWEDQQAFRKDVIDMVLATDMSQHFDVIGDFVSKFAIHKQPRTWDNTRESIDFWTLDKSSQTVCLQMALKVADIGHAYAKWDTHLRWSKALENEMFIQGDMEAEAGIQVSPLMDRNRPGCSYPENQIGFFDVIVLPFLKELSHVFPAVSCCLTSAQHNRSIWQDRVMITRSSVFALEK</sequence>
<dbReference type="PRINTS" id="PR00387">
    <property type="entry name" value="PDIESTERASE1"/>
</dbReference>
<protein>
    <submittedName>
        <fullName evidence="5">3-cyclic-nucleotide phosphodiesterase</fullName>
    </submittedName>
</protein>
<reference evidence="5" key="1">
    <citation type="submission" date="2014-05" db="EMBL/GenBank/DDBJ databases">
        <title>The transcriptome of the halophilic microalga Tetraselmis sp. GSL018 isolated from the Great Salt Lake, Utah.</title>
        <authorList>
            <person name="Jinkerson R.E."/>
            <person name="D'Adamo S."/>
            <person name="Posewitz M.C."/>
        </authorList>
    </citation>
    <scope>NUCLEOTIDE SEQUENCE</scope>
    <source>
        <strain evidence="5">GSL018</strain>
    </source>
</reference>
<dbReference type="PROSITE" id="PS51845">
    <property type="entry name" value="PDEASE_I_2"/>
    <property type="match status" value="1"/>
</dbReference>
<keyword evidence="2" id="KW-0378">Hydrolase</keyword>
<dbReference type="GO" id="GO:0046872">
    <property type="term" value="F:metal ion binding"/>
    <property type="evidence" value="ECO:0007669"/>
    <property type="project" value="UniProtKB-KW"/>
</dbReference>
<gene>
    <name evidence="5" type="ORF">TSPGSL018_2347</name>
</gene>
<feature type="domain" description="PDEase" evidence="4">
    <location>
        <begin position="1"/>
        <end position="207"/>
    </location>
</feature>
<dbReference type="Gene3D" id="1.10.1300.10">
    <property type="entry name" value="3'5'-cyclic nucleotide phosphodiesterase, catalytic domain"/>
    <property type="match status" value="1"/>
</dbReference>
<dbReference type="InterPro" id="IPR036971">
    <property type="entry name" value="PDEase_catalytic_dom_sf"/>
</dbReference>
<dbReference type="GO" id="GO:0007165">
    <property type="term" value="P:signal transduction"/>
    <property type="evidence" value="ECO:0007669"/>
    <property type="project" value="InterPro"/>
</dbReference>
<feature type="binding site" evidence="3">
    <location>
        <position position="111"/>
    </location>
    <ligand>
        <name>Zn(2+)</name>
        <dbReference type="ChEBI" id="CHEBI:29105"/>
        <label>1</label>
    </ligand>
</feature>
<dbReference type="EMBL" id="GBEZ01014871">
    <property type="protein sequence ID" value="JAC71240.1"/>
    <property type="molecule type" value="Transcribed_RNA"/>
</dbReference>
<name>A0A061RKS2_9CHLO</name>
<dbReference type="GO" id="GO:0004114">
    <property type="term" value="F:3',5'-cyclic-nucleotide phosphodiesterase activity"/>
    <property type="evidence" value="ECO:0007669"/>
    <property type="project" value="InterPro"/>
</dbReference>
<dbReference type="InterPro" id="IPR023088">
    <property type="entry name" value="PDEase"/>
</dbReference>
<organism evidence="5">
    <name type="scientific">Tetraselmis sp. GSL018</name>
    <dbReference type="NCBI Taxonomy" id="582737"/>
    <lineage>
        <taxon>Eukaryota</taxon>
        <taxon>Viridiplantae</taxon>
        <taxon>Chlorophyta</taxon>
        <taxon>core chlorophytes</taxon>
        <taxon>Chlorodendrophyceae</taxon>
        <taxon>Chlorodendrales</taxon>
        <taxon>Chlorodendraceae</taxon>
        <taxon>Tetraselmis</taxon>
    </lineage>
</organism>
<evidence type="ECO:0000256" key="3">
    <source>
        <dbReference type="PIRSR" id="PIRSR623088-3"/>
    </source>
</evidence>
<dbReference type="InterPro" id="IPR002073">
    <property type="entry name" value="PDEase_catalytic_dom"/>
</dbReference>
<dbReference type="Pfam" id="PF00233">
    <property type="entry name" value="PDEase_I"/>
    <property type="match status" value="1"/>
</dbReference>
<evidence type="ECO:0000256" key="2">
    <source>
        <dbReference type="ARBA" id="ARBA00022801"/>
    </source>
</evidence>